<dbReference type="OrthoDB" id="7574297at2"/>
<organism evidence="2 3">
    <name type="scientific">Sphingomonas prati</name>
    <dbReference type="NCBI Taxonomy" id="1843237"/>
    <lineage>
        <taxon>Bacteria</taxon>
        <taxon>Pseudomonadati</taxon>
        <taxon>Pseudomonadota</taxon>
        <taxon>Alphaproteobacteria</taxon>
        <taxon>Sphingomonadales</taxon>
        <taxon>Sphingomonadaceae</taxon>
        <taxon>Sphingomonas</taxon>
    </lineage>
</organism>
<dbReference type="Gene3D" id="3.30.70.100">
    <property type="match status" value="1"/>
</dbReference>
<feature type="transmembrane region" description="Helical" evidence="1">
    <location>
        <begin position="144"/>
        <end position="166"/>
    </location>
</feature>
<reference evidence="2 3" key="1">
    <citation type="submission" date="2020-08" db="EMBL/GenBank/DDBJ databases">
        <title>Genomic Encyclopedia of Type Strains, Phase IV (KMG-IV): sequencing the most valuable type-strain genomes for metagenomic binning, comparative biology and taxonomic classification.</title>
        <authorList>
            <person name="Goeker M."/>
        </authorList>
    </citation>
    <scope>NUCLEOTIDE SEQUENCE [LARGE SCALE GENOMIC DNA]</scope>
    <source>
        <strain evidence="2 3">DSM 103336</strain>
    </source>
</reference>
<accession>A0A7W9F1V5</accession>
<dbReference type="PANTHER" id="PTHR40057:SF1">
    <property type="entry name" value="SLR1162 PROTEIN"/>
    <property type="match status" value="1"/>
</dbReference>
<feature type="transmembrane region" description="Helical" evidence="1">
    <location>
        <begin position="172"/>
        <end position="191"/>
    </location>
</feature>
<evidence type="ECO:0000256" key="1">
    <source>
        <dbReference type="SAM" id="Phobius"/>
    </source>
</evidence>
<gene>
    <name evidence="2" type="ORF">FHS99_002157</name>
</gene>
<dbReference type="InterPro" id="IPR038762">
    <property type="entry name" value="ABM_predict"/>
</dbReference>
<evidence type="ECO:0000313" key="2">
    <source>
        <dbReference type="EMBL" id="MBB5729661.1"/>
    </source>
</evidence>
<dbReference type="RefSeq" id="WP_157176156.1">
    <property type="nucleotide sequence ID" value="NZ_BMJP01000003.1"/>
</dbReference>
<dbReference type="PANTHER" id="PTHR40057">
    <property type="entry name" value="SLR1162 PROTEIN"/>
    <property type="match status" value="1"/>
</dbReference>
<evidence type="ECO:0008006" key="4">
    <source>
        <dbReference type="Google" id="ProtNLM"/>
    </source>
</evidence>
<keyword evidence="3" id="KW-1185">Reference proteome</keyword>
<dbReference type="AlphaFoldDB" id="A0A7W9F1V5"/>
<protein>
    <recommendedName>
        <fullName evidence="4">Antibiotic biosynthesis monooxygenase</fullName>
    </recommendedName>
</protein>
<keyword evidence="1" id="KW-1133">Transmembrane helix</keyword>
<proteinExistence type="predicted"/>
<name>A0A7W9F1V5_9SPHN</name>
<sequence>MKAAFGQHGTAVIIPAGWQRHHGAARSFLMPADPDQTATIITSRAIRVGHEEDFERWVSELNRLARTAPGYRAAIRLGQTAGFQHLLFRFDDQDAAEAWQADKTIRAHVAVADGYSTALRQMSKGDGVAFELPSDASASKWKRFVTTWLTVFPVLLVISLAVRTVLKDAPLPLQLLPSSLILTATLQWIILPRLQRYTRFWLLQDGSGRLQT</sequence>
<keyword evidence="1" id="KW-0812">Transmembrane</keyword>
<evidence type="ECO:0000313" key="3">
    <source>
        <dbReference type="Proteomes" id="UP000546701"/>
    </source>
</evidence>
<dbReference type="EMBL" id="JACIJR010000005">
    <property type="protein sequence ID" value="MBB5729661.1"/>
    <property type="molecule type" value="Genomic_DNA"/>
</dbReference>
<dbReference type="SUPFAM" id="SSF54909">
    <property type="entry name" value="Dimeric alpha+beta barrel"/>
    <property type="match status" value="1"/>
</dbReference>
<dbReference type="Proteomes" id="UP000546701">
    <property type="component" value="Unassembled WGS sequence"/>
</dbReference>
<keyword evidence="1" id="KW-0472">Membrane</keyword>
<comment type="caution">
    <text evidence="2">The sequence shown here is derived from an EMBL/GenBank/DDBJ whole genome shotgun (WGS) entry which is preliminary data.</text>
</comment>
<dbReference type="InterPro" id="IPR011008">
    <property type="entry name" value="Dimeric_a/b-barrel"/>
</dbReference>